<feature type="domain" description="Helix-turn-helix" evidence="1">
    <location>
        <begin position="5"/>
        <end position="48"/>
    </location>
</feature>
<accession>A0A1F7ICI4</accession>
<evidence type="ECO:0000313" key="3">
    <source>
        <dbReference type="Proteomes" id="UP000177698"/>
    </source>
</evidence>
<dbReference type="EMBL" id="MGAG01000015">
    <property type="protein sequence ID" value="OGK41063.1"/>
    <property type="molecule type" value="Genomic_DNA"/>
</dbReference>
<dbReference type="STRING" id="1802056.A2954_06035"/>
<evidence type="ECO:0000313" key="2">
    <source>
        <dbReference type="EMBL" id="OGK41063.1"/>
    </source>
</evidence>
<gene>
    <name evidence="2" type="ORF">A2954_06035</name>
</gene>
<dbReference type="AlphaFoldDB" id="A0A1F7ICI4"/>
<dbReference type="InterPro" id="IPR010093">
    <property type="entry name" value="SinI_DNA-bd"/>
</dbReference>
<dbReference type="NCBIfam" id="TIGR01764">
    <property type="entry name" value="excise"/>
    <property type="match status" value="1"/>
</dbReference>
<dbReference type="InterPro" id="IPR041657">
    <property type="entry name" value="HTH_17"/>
</dbReference>
<organism evidence="2 3">
    <name type="scientific">Candidatus Roizmanbacteria bacterium RIFCSPLOWO2_01_FULL_37_12</name>
    <dbReference type="NCBI Taxonomy" id="1802056"/>
    <lineage>
        <taxon>Bacteria</taxon>
        <taxon>Candidatus Roizmaniibacteriota</taxon>
    </lineage>
</organism>
<evidence type="ECO:0000259" key="1">
    <source>
        <dbReference type="Pfam" id="PF12728"/>
    </source>
</evidence>
<comment type="caution">
    <text evidence="2">The sequence shown here is derived from an EMBL/GenBank/DDBJ whole genome shotgun (WGS) entry which is preliminary data.</text>
</comment>
<sequence length="90" mass="10654">MQQIVYSPEEISKILQVDVSTVYRMIKNGDLLAKKISDRIYRIPKSSLYWTIYGIDYDVALMEKEDEKNLPQIQTSIKRARKKLFLNEKN</sequence>
<dbReference type="GO" id="GO:0003677">
    <property type="term" value="F:DNA binding"/>
    <property type="evidence" value="ECO:0007669"/>
    <property type="project" value="InterPro"/>
</dbReference>
<name>A0A1F7ICI4_9BACT</name>
<protein>
    <recommendedName>
        <fullName evidence="1">Helix-turn-helix domain-containing protein</fullName>
    </recommendedName>
</protein>
<dbReference type="Proteomes" id="UP000177698">
    <property type="component" value="Unassembled WGS sequence"/>
</dbReference>
<dbReference type="Pfam" id="PF12728">
    <property type="entry name" value="HTH_17"/>
    <property type="match status" value="1"/>
</dbReference>
<reference evidence="2 3" key="1">
    <citation type="journal article" date="2016" name="Nat. Commun.">
        <title>Thousands of microbial genomes shed light on interconnected biogeochemical processes in an aquifer system.</title>
        <authorList>
            <person name="Anantharaman K."/>
            <person name="Brown C.T."/>
            <person name="Hug L.A."/>
            <person name="Sharon I."/>
            <person name="Castelle C.J."/>
            <person name="Probst A.J."/>
            <person name="Thomas B.C."/>
            <person name="Singh A."/>
            <person name="Wilkins M.J."/>
            <person name="Karaoz U."/>
            <person name="Brodie E.L."/>
            <person name="Williams K.H."/>
            <person name="Hubbard S.S."/>
            <person name="Banfield J.F."/>
        </authorList>
    </citation>
    <scope>NUCLEOTIDE SEQUENCE [LARGE SCALE GENOMIC DNA]</scope>
</reference>
<proteinExistence type="predicted"/>